<evidence type="ECO:0000313" key="1">
    <source>
        <dbReference type="EMBL" id="KAI3772222.1"/>
    </source>
</evidence>
<dbReference type="Proteomes" id="UP001055879">
    <property type="component" value="Linkage Group LG01"/>
</dbReference>
<evidence type="ECO:0000313" key="2">
    <source>
        <dbReference type="Proteomes" id="UP001055879"/>
    </source>
</evidence>
<sequence>MSIRFKFRSSVNFDTIEIDDGKPYISVRELRDKILCQKKLNGICHKDFDLVFFDDLTGQEYNDDEFKISSGSSVIIKRVPADPVPSDMLRHHKLEASELSEDIPKGMDRHKQEEIVLEKKLALEDTEYKKLERLANTKGIDLQKVDLPSELRCPICNAHFKEAVMIPCCQHSFCEKCIHEVLTLMARCPKCSSTKYRVEHLLPNLSLRLAIEHFLESQLLATAPENDLQKYVPDGESGIQGKDVSVITKRKLDLLYSTSATEKGSNQNMAESTGYYVGKSSAIGLFNSTPLLKTNNNNGGRDAHEDLAPFVDSQGENQPLMPQVCIPDEADSTSRKRGSWVNSGGGDQSYAVGNRNKKAGRTCYMCGSPGHFIRDCPIGSTEHPMFHTGDHMFQGGMSGYAMPYWNAAAFPPVNPYMNMYGNPGMVPFNAAMVPVTPYGVPSYVPSTYGCLPVPSGITRIGGLAPAGTRAERPLRHSDNLELRNSDNGIEYCHEKRQESFDYEDDGIRKHHDCHELERSSDYKSHRDKGKALSNSEESHGRKLQKDHLCDKHPDQKIKSGHVRYEKRSHSTKNGRDRGSYHTDRSASGIEDVHSGSYRYDEVRYKKYHQRFRRHHHSREQSDSDCSCSHHHQIKKERDVKRKESDVGHDFRESRDSKKHSADYGGRWKMANDLDEDSIDRSNSVVSLEKSLASGIWQYYHNLWLLILADQTFRRLIEEAERGSERSIC</sequence>
<name>A0ACB9FMA0_ARCLA</name>
<gene>
    <name evidence="1" type="ORF">L6452_03403</name>
</gene>
<accession>A0ACB9FMA0</accession>
<organism evidence="1 2">
    <name type="scientific">Arctium lappa</name>
    <name type="common">Greater burdock</name>
    <name type="synonym">Lappa major</name>
    <dbReference type="NCBI Taxonomy" id="4217"/>
    <lineage>
        <taxon>Eukaryota</taxon>
        <taxon>Viridiplantae</taxon>
        <taxon>Streptophyta</taxon>
        <taxon>Embryophyta</taxon>
        <taxon>Tracheophyta</taxon>
        <taxon>Spermatophyta</taxon>
        <taxon>Magnoliopsida</taxon>
        <taxon>eudicotyledons</taxon>
        <taxon>Gunneridae</taxon>
        <taxon>Pentapetalae</taxon>
        <taxon>asterids</taxon>
        <taxon>campanulids</taxon>
        <taxon>Asterales</taxon>
        <taxon>Asteraceae</taxon>
        <taxon>Carduoideae</taxon>
        <taxon>Cardueae</taxon>
        <taxon>Arctiinae</taxon>
        <taxon>Arctium</taxon>
    </lineage>
</organism>
<comment type="caution">
    <text evidence="1">The sequence shown here is derived from an EMBL/GenBank/DDBJ whole genome shotgun (WGS) entry which is preliminary data.</text>
</comment>
<keyword evidence="2" id="KW-1185">Reference proteome</keyword>
<proteinExistence type="predicted"/>
<dbReference type="EMBL" id="CM042047">
    <property type="protein sequence ID" value="KAI3772222.1"/>
    <property type="molecule type" value="Genomic_DNA"/>
</dbReference>
<reference evidence="1 2" key="2">
    <citation type="journal article" date="2022" name="Mol. Ecol. Resour.">
        <title>The genomes of chicory, endive, great burdock and yacon provide insights into Asteraceae paleo-polyploidization history and plant inulin production.</title>
        <authorList>
            <person name="Fan W."/>
            <person name="Wang S."/>
            <person name="Wang H."/>
            <person name="Wang A."/>
            <person name="Jiang F."/>
            <person name="Liu H."/>
            <person name="Zhao H."/>
            <person name="Xu D."/>
            <person name="Zhang Y."/>
        </authorList>
    </citation>
    <scope>NUCLEOTIDE SEQUENCE [LARGE SCALE GENOMIC DNA]</scope>
    <source>
        <strain evidence="2">cv. Niubang</strain>
    </source>
</reference>
<reference evidence="2" key="1">
    <citation type="journal article" date="2022" name="Mol. Ecol. Resour.">
        <title>The genomes of chicory, endive, great burdock and yacon provide insights into Asteraceae palaeo-polyploidization history and plant inulin production.</title>
        <authorList>
            <person name="Fan W."/>
            <person name="Wang S."/>
            <person name="Wang H."/>
            <person name="Wang A."/>
            <person name="Jiang F."/>
            <person name="Liu H."/>
            <person name="Zhao H."/>
            <person name="Xu D."/>
            <person name="Zhang Y."/>
        </authorList>
    </citation>
    <scope>NUCLEOTIDE SEQUENCE [LARGE SCALE GENOMIC DNA]</scope>
    <source>
        <strain evidence="2">cv. Niubang</strain>
    </source>
</reference>
<protein>
    <submittedName>
        <fullName evidence="1">Uncharacterized protein</fullName>
    </submittedName>
</protein>